<evidence type="ECO:0000313" key="3">
    <source>
        <dbReference type="Proteomes" id="UP000285405"/>
    </source>
</evidence>
<feature type="region of interest" description="Disordered" evidence="1">
    <location>
        <begin position="92"/>
        <end position="122"/>
    </location>
</feature>
<organism evidence="2 3">
    <name type="scientific">Golovinomyces cichoracearum</name>
    <dbReference type="NCBI Taxonomy" id="62708"/>
    <lineage>
        <taxon>Eukaryota</taxon>
        <taxon>Fungi</taxon>
        <taxon>Dikarya</taxon>
        <taxon>Ascomycota</taxon>
        <taxon>Pezizomycotina</taxon>
        <taxon>Leotiomycetes</taxon>
        <taxon>Erysiphales</taxon>
        <taxon>Erysiphaceae</taxon>
        <taxon>Golovinomyces</taxon>
    </lineage>
</organism>
<dbReference type="AlphaFoldDB" id="A0A420HGC3"/>
<proteinExistence type="predicted"/>
<comment type="caution">
    <text evidence="2">The sequence shown here is derived from an EMBL/GenBank/DDBJ whole genome shotgun (WGS) entry which is preliminary data.</text>
</comment>
<feature type="region of interest" description="Disordered" evidence="1">
    <location>
        <begin position="1"/>
        <end position="57"/>
    </location>
</feature>
<feature type="compositionally biased region" description="Polar residues" evidence="1">
    <location>
        <begin position="93"/>
        <end position="107"/>
    </location>
</feature>
<accession>A0A420HGC3</accession>
<name>A0A420HGC3_9PEZI</name>
<reference evidence="2 3" key="1">
    <citation type="journal article" date="2018" name="BMC Genomics">
        <title>Comparative genome analyses reveal sequence features reflecting distinct modes of host-adaptation between dicot and monocot powdery mildew.</title>
        <authorList>
            <person name="Wu Y."/>
            <person name="Ma X."/>
            <person name="Pan Z."/>
            <person name="Kale S.D."/>
            <person name="Song Y."/>
            <person name="King H."/>
            <person name="Zhang Q."/>
            <person name="Presley C."/>
            <person name="Deng X."/>
            <person name="Wei C.I."/>
            <person name="Xiao S."/>
        </authorList>
    </citation>
    <scope>NUCLEOTIDE SEQUENCE [LARGE SCALE GENOMIC DNA]</scope>
    <source>
        <strain evidence="2">UCSC1</strain>
    </source>
</reference>
<evidence type="ECO:0000256" key="1">
    <source>
        <dbReference type="SAM" id="MobiDB-lite"/>
    </source>
</evidence>
<protein>
    <submittedName>
        <fullName evidence="2">Uncharacterized protein</fullName>
    </submittedName>
</protein>
<sequence>MSEEMDIEMGQGAHRNTSADTPRWQPQPRTRVEPRPPPRSSPQVTTASEEGIRQPPIDEQWIQNAIARQLETSLAQIMEKILVNDNRMGVSQPAITQPESQLGNSPASDREEIRSSEIRKRR</sequence>
<feature type="compositionally biased region" description="Basic and acidic residues" evidence="1">
    <location>
        <begin position="108"/>
        <end position="122"/>
    </location>
</feature>
<dbReference type="EMBL" id="MCBR01019659">
    <property type="protein sequence ID" value="RKF56460.1"/>
    <property type="molecule type" value="Genomic_DNA"/>
</dbReference>
<feature type="non-terminal residue" evidence="2">
    <location>
        <position position="122"/>
    </location>
</feature>
<dbReference type="Proteomes" id="UP000285405">
    <property type="component" value="Unassembled WGS sequence"/>
</dbReference>
<gene>
    <name evidence="2" type="ORF">GcC1_196046</name>
</gene>
<evidence type="ECO:0000313" key="2">
    <source>
        <dbReference type="EMBL" id="RKF56460.1"/>
    </source>
</evidence>